<protein>
    <recommendedName>
        <fullName evidence="6">Acid phosphatase 1</fullName>
    </recommendedName>
</protein>
<dbReference type="NCBIfam" id="TIGR01675">
    <property type="entry name" value="plant-AP"/>
    <property type="match status" value="1"/>
</dbReference>
<evidence type="ECO:0000256" key="1">
    <source>
        <dbReference type="ARBA" id="ARBA00022729"/>
    </source>
</evidence>
<dbReference type="SUPFAM" id="SSF56784">
    <property type="entry name" value="HAD-like"/>
    <property type="match status" value="1"/>
</dbReference>
<keyword evidence="5" id="KW-1185">Reference proteome</keyword>
<organism evidence="4 5">
    <name type="scientific">Zingiber officinale</name>
    <name type="common">Ginger</name>
    <name type="synonym">Amomum zingiber</name>
    <dbReference type="NCBI Taxonomy" id="94328"/>
    <lineage>
        <taxon>Eukaryota</taxon>
        <taxon>Viridiplantae</taxon>
        <taxon>Streptophyta</taxon>
        <taxon>Embryophyta</taxon>
        <taxon>Tracheophyta</taxon>
        <taxon>Spermatophyta</taxon>
        <taxon>Magnoliopsida</taxon>
        <taxon>Liliopsida</taxon>
        <taxon>Zingiberales</taxon>
        <taxon>Zingiberaceae</taxon>
        <taxon>Zingiber</taxon>
    </lineage>
</organism>
<sequence length="235" mass="26255">MVPRGRTLSRPAGVGGAADDYLCDSWRLSVETNNAGPFRSFPTTCIPYVKKYFSGDWYFSDSEVVAGDSLYFAASVPIEGDGKDIWIFDVDETLLSNIPYYAAHGYGSETFNETSFDEWVELGKAPALPASLKLYGQLLELGFQMILLTGRGESQRNVTEKNLLSVGYSSWERLILRQSDDHGKKAVVYKSERRAALEAEGFRIHGNSGDQWSDLLGWATSTRSFKLPNPMYYIP</sequence>
<evidence type="ECO:0000256" key="2">
    <source>
        <dbReference type="ARBA" id="ARBA00023180"/>
    </source>
</evidence>
<evidence type="ECO:0000313" key="4">
    <source>
        <dbReference type="EMBL" id="KAG6497962.1"/>
    </source>
</evidence>
<dbReference type="Pfam" id="PF03767">
    <property type="entry name" value="Acid_phosphat_B"/>
    <property type="match status" value="1"/>
</dbReference>
<reference evidence="4 5" key="1">
    <citation type="submission" date="2020-08" db="EMBL/GenBank/DDBJ databases">
        <title>Plant Genome Project.</title>
        <authorList>
            <person name="Zhang R.-G."/>
        </authorList>
    </citation>
    <scope>NUCLEOTIDE SEQUENCE [LARGE SCALE GENOMIC DNA]</scope>
    <source>
        <tissue evidence="4">Rhizome</tissue>
    </source>
</reference>
<dbReference type="InterPro" id="IPR005519">
    <property type="entry name" value="Acid_phosphat_B-like"/>
</dbReference>
<comment type="caution">
    <text evidence="4">The sequence shown here is derived from an EMBL/GenBank/DDBJ whole genome shotgun (WGS) entry which is preliminary data.</text>
</comment>
<evidence type="ECO:0000313" key="5">
    <source>
        <dbReference type="Proteomes" id="UP000734854"/>
    </source>
</evidence>
<dbReference type="Proteomes" id="UP000734854">
    <property type="component" value="Unassembled WGS sequence"/>
</dbReference>
<dbReference type="CDD" id="cd07535">
    <property type="entry name" value="HAD_VSP"/>
    <property type="match status" value="1"/>
</dbReference>
<keyword evidence="2" id="KW-0325">Glycoprotein</keyword>
<name>A0A8J5G402_ZINOF</name>
<comment type="similarity">
    <text evidence="3">Belongs to the APS1/VSP family.</text>
</comment>
<dbReference type="PIRSF" id="PIRSF002674">
    <property type="entry name" value="VSP"/>
    <property type="match status" value="1"/>
</dbReference>
<evidence type="ECO:0008006" key="6">
    <source>
        <dbReference type="Google" id="ProtNLM"/>
    </source>
</evidence>
<dbReference type="InterPro" id="IPR036412">
    <property type="entry name" value="HAD-like_sf"/>
</dbReference>
<dbReference type="InterPro" id="IPR010028">
    <property type="entry name" value="Acid_phosphatase_pln"/>
</dbReference>
<keyword evidence="1" id="KW-0732">Signal</keyword>
<gene>
    <name evidence="4" type="ORF">ZIOFF_045868</name>
</gene>
<dbReference type="InterPro" id="IPR014403">
    <property type="entry name" value="APS1/VSP"/>
</dbReference>
<dbReference type="EMBL" id="JACMSC010000012">
    <property type="protein sequence ID" value="KAG6497962.1"/>
    <property type="molecule type" value="Genomic_DNA"/>
</dbReference>
<dbReference type="PANTHER" id="PTHR31284">
    <property type="entry name" value="ACID PHOSPHATASE-LIKE PROTEIN"/>
    <property type="match status" value="1"/>
</dbReference>
<dbReference type="PANTHER" id="PTHR31284:SF10">
    <property type="entry name" value="ACID PHOSPHATASE-LIKE PROTEIN"/>
    <property type="match status" value="1"/>
</dbReference>
<proteinExistence type="inferred from homology"/>
<dbReference type="Gene3D" id="3.40.50.1000">
    <property type="entry name" value="HAD superfamily/HAD-like"/>
    <property type="match status" value="1"/>
</dbReference>
<dbReference type="InterPro" id="IPR023214">
    <property type="entry name" value="HAD_sf"/>
</dbReference>
<accession>A0A8J5G402</accession>
<evidence type="ECO:0000256" key="3">
    <source>
        <dbReference type="PIRNR" id="PIRNR002674"/>
    </source>
</evidence>
<dbReference type="GO" id="GO:0003993">
    <property type="term" value="F:acid phosphatase activity"/>
    <property type="evidence" value="ECO:0007669"/>
    <property type="project" value="InterPro"/>
</dbReference>
<dbReference type="AlphaFoldDB" id="A0A8J5G402"/>